<dbReference type="WBParaSite" id="PSAMB.scaffold445size50797.g5887.t1">
    <property type="protein sequence ID" value="PSAMB.scaffold445size50797.g5887.t1"/>
    <property type="gene ID" value="PSAMB.scaffold445size50797.g5887"/>
</dbReference>
<keyword evidence="1" id="KW-0805">Transcription regulation</keyword>
<keyword evidence="5" id="KW-1185">Reference proteome</keyword>
<protein>
    <submittedName>
        <fullName evidence="6">NR LBD domain-containing protein</fullName>
    </submittedName>
</protein>
<evidence type="ECO:0000256" key="1">
    <source>
        <dbReference type="ARBA" id="ARBA00023015"/>
    </source>
</evidence>
<dbReference type="InterPro" id="IPR035500">
    <property type="entry name" value="NHR-like_dom_sf"/>
</dbReference>
<evidence type="ECO:0000313" key="6">
    <source>
        <dbReference type="WBParaSite" id="PSAMB.scaffold445size50797.g5887.t1"/>
    </source>
</evidence>
<dbReference type="SUPFAM" id="SSF48508">
    <property type="entry name" value="Nuclear receptor ligand-binding domain"/>
    <property type="match status" value="1"/>
</dbReference>
<dbReference type="PANTHER" id="PTHR24083">
    <property type="entry name" value="NUCLEAR HORMONE RECEPTOR"/>
    <property type="match status" value="1"/>
</dbReference>
<name>A0A914WJS2_9BILA</name>
<evidence type="ECO:0000256" key="2">
    <source>
        <dbReference type="ARBA" id="ARBA00023163"/>
    </source>
</evidence>
<dbReference type="Gene3D" id="1.10.565.10">
    <property type="entry name" value="Retinoid X Receptor"/>
    <property type="match status" value="1"/>
</dbReference>
<evidence type="ECO:0000259" key="4">
    <source>
        <dbReference type="PROSITE" id="PS51843"/>
    </source>
</evidence>
<proteinExistence type="predicted"/>
<organism evidence="5 6">
    <name type="scientific">Plectus sambesii</name>
    <dbReference type="NCBI Taxonomy" id="2011161"/>
    <lineage>
        <taxon>Eukaryota</taxon>
        <taxon>Metazoa</taxon>
        <taxon>Ecdysozoa</taxon>
        <taxon>Nematoda</taxon>
        <taxon>Chromadorea</taxon>
        <taxon>Plectida</taxon>
        <taxon>Plectina</taxon>
        <taxon>Plectoidea</taxon>
        <taxon>Plectidae</taxon>
        <taxon>Plectus</taxon>
    </lineage>
</organism>
<evidence type="ECO:0000313" key="5">
    <source>
        <dbReference type="Proteomes" id="UP000887566"/>
    </source>
</evidence>
<keyword evidence="3" id="KW-0675">Receptor</keyword>
<reference evidence="6" key="1">
    <citation type="submission" date="2022-11" db="UniProtKB">
        <authorList>
            <consortium name="WormBaseParasite"/>
        </authorList>
    </citation>
    <scope>IDENTIFICATION</scope>
</reference>
<dbReference type="Proteomes" id="UP000887566">
    <property type="component" value="Unplaced"/>
</dbReference>
<dbReference type="Pfam" id="PF00104">
    <property type="entry name" value="Hormone_recep"/>
    <property type="match status" value="1"/>
</dbReference>
<evidence type="ECO:0000256" key="3">
    <source>
        <dbReference type="ARBA" id="ARBA00023170"/>
    </source>
</evidence>
<feature type="domain" description="NR LBD" evidence="4">
    <location>
        <begin position="1"/>
        <end position="220"/>
    </location>
</feature>
<accession>A0A914WJS2</accession>
<dbReference type="SMART" id="SM00430">
    <property type="entry name" value="HOLI"/>
    <property type="match status" value="1"/>
</dbReference>
<dbReference type="InterPro" id="IPR000536">
    <property type="entry name" value="Nucl_hrmn_rcpt_lig-bd"/>
</dbReference>
<sequence>MLASPSPSNTLDINKLLSLEDRLRQLRVYDLPMRPSLIDSLTQPSLFDAPEVELSIHIIQNCTLTQQTLTQAHHACDTGLDVSLHPEDDSEKTREDDASEMTSITAKIIDRLVLPMRAHRIDMTEVALLRVLLFLDPEQDYITSEAREALEEERRKYFSHFLEYVQKKHYANGPQRFGFILLLSNALQQIATDKKRALLTFDIFAAISENNPALPESMLENKAADHGTATIPTTLPNTSCTNH</sequence>
<keyword evidence="2" id="KW-0804">Transcription</keyword>
<dbReference type="InterPro" id="IPR050274">
    <property type="entry name" value="Nuclear_hormone_rcpt_NR2"/>
</dbReference>
<dbReference type="AlphaFoldDB" id="A0A914WJS2"/>
<dbReference type="PROSITE" id="PS51843">
    <property type="entry name" value="NR_LBD"/>
    <property type="match status" value="1"/>
</dbReference>